<gene>
    <name evidence="10" type="ORF">SOCG_01753</name>
</gene>
<evidence type="ECO:0000256" key="2">
    <source>
        <dbReference type="ARBA" id="ARBA00007732"/>
    </source>
</evidence>
<dbReference type="Proteomes" id="UP000016088">
    <property type="component" value="Unassembled WGS sequence"/>
</dbReference>
<dbReference type="AlphaFoldDB" id="S9PQS9"/>
<keyword evidence="6 8" id="KW-0472">Membrane</keyword>
<dbReference type="Pfam" id="PF10256">
    <property type="entry name" value="Erf4"/>
    <property type="match status" value="1"/>
</dbReference>
<name>S9PQS9_SCHOY</name>
<evidence type="ECO:0000256" key="3">
    <source>
        <dbReference type="ARBA" id="ARBA00011396"/>
    </source>
</evidence>
<keyword evidence="8" id="KW-1133">Transmembrane helix</keyword>
<feature type="domain" description="Golgin subfamily A member 7/ERF4" evidence="9">
    <location>
        <begin position="3"/>
        <end position="113"/>
    </location>
</feature>
<dbReference type="InterPro" id="IPR019383">
    <property type="entry name" value="Golgin_A_7/ERF4"/>
</dbReference>
<dbReference type="PANTHER" id="PTHR13254">
    <property type="entry name" value="GOLGI AUTOANTIGEN, GOLGIN SUBFAMILY A, 7"/>
    <property type="match status" value="1"/>
</dbReference>
<dbReference type="HOGENOM" id="CLU_1556154_0_0_1"/>
<evidence type="ECO:0000256" key="1">
    <source>
        <dbReference type="ARBA" id="ARBA00004406"/>
    </source>
</evidence>
<dbReference type="GeneID" id="25030733"/>
<keyword evidence="5" id="KW-0256">Endoplasmic reticulum</keyword>
<sequence>MLIRIERDYSVSGDRYPQFSTNFPLPLQPYVSVKDWNAFIHTLNKKLFMAFCPWTIGNLLDIFLSIVTLYASEFVFGSVHRKRIANIEAYVADFARQHDLLAASLRNMGFLNIVFHTKENFARSTTLYSSRESVENQSVQSMPSALTTTPSNLSTYSQNPGAGVNEWMNSIL</sequence>
<dbReference type="GO" id="GO:0016740">
    <property type="term" value="F:transferase activity"/>
    <property type="evidence" value="ECO:0007669"/>
    <property type="project" value="UniProtKB-KW"/>
</dbReference>
<dbReference type="PANTHER" id="PTHR13254:SF0">
    <property type="entry name" value="GOLGIN SUBFAMILY A MEMBER 7_ERF4 DOMAIN-CONTAINING PROTEIN"/>
    <property type="match status" value="1"/>
</dbReference>
<dbReference type="VEuPathDB" id="FungiDB:SOCG_01753"/>
<evidence type="ECO:0000256" key="7">
    <source>
        <dbReference type="SAM" id="MobiDB-lite"/>
    </source>
</evidence>
<proteinExistence type="inferred from homology"/>
<organism evidence="10 11">
    <name type="scientific">Schizosaccharomyces octosporus (strain yFS286)</name>
    <name type="common">Fission yeast</name>
    <name type="synonym">Octosporomyces octosporus</name>
    <dbReference type="NCBI Taxonomy" id="483514"/>
    <lineage>
        <taxon>Eukaryota</taxon>
        <taxon>Fungi</taxon>
        <taxon>Dikarya</taxon>
        <taxon>Ascomycota</taxon>
        <taxon>Taphrinomycotina</taxon>
        <taxon>Schizosaccharomycetes</taxon>
        <taxon>Schizosaccharomycetales</taxon>
        <taxon>Schizosaccharomycetaceae</taxon>
        <taxon>Schizosaccharomyces</taxon>
    </lineage>
</organism>
<evidence type="ECO:0000313" key="11">
    <source>
        <dbReference type="Proteomes" id="UP000016088"/>
    </source>
</evidence>
<dbReference type="OMA" id="YASEFVF"/>
<comment type="similarity">
    <text evidence="2">Belongs to the ERF4 family.</text>
</comment>
<accession>S9PQS9</accession>
<dbReference type="RefSeq" id="XP_013020160.1">
    <property type="nucleotide sequence ID" value="XM_013164706.1"/>
</dbReference>
<protein>
    <recommendedName>
        <fullName evidence="4">Ras modification protein ERF4</fullName>
    </recommendedName>
</protein>
<feature type="region of interest" description="Disordered" evidence="7">
    <location>
        <begin position="138"/>
        <end position="160"/>
    </location>
</feature>
<reference evidence="10 11" key="1">
    <citation type="journal article" date="2011" name="Science">
        <title>Comparative functional genomics of the fission yeasts.</title>
        <authorList>
            <person name="Rhind N."/>
            <person name="Chen Z."/>
            <person name="Yassour M."/>
            <person name="Thompson D.A."/>
            <person name="Haas B.J."/>
            <person name="Habib N."/>
            <person name="Wapinski I."/>
            <person name="Roy S."/>
            <person name="Lin M.F."/>
            <person name="Heiman D.I."/>
            <person name="Young S.K."/>
            <person name="Furuya K."/>
            <person name="Guo Y."/>
            <person name="Pidoux A."/>
            <person name="Chen H.M."/>
            <person name="Robbertse B."/>
            <person name="Goldberg J.M."/>
            <person name="Aoki K."/>
            <person name="Bayne E.H."/>
            <person name="Berlin A.M."/>
            <person name="Desjardins C.A."/>
            <person name="Dobbs E."/>
            <person name="Dukaj L."/>
            <person name="Fan L."/>
            <person name="FitzGerald M.G."/>
            <person name="French C."/>
            <person name="Gujja S."/>
            <person name="Hansen K."/>
            <person name="Keifenheim D."/>
            <person name="Levin J.Z."/>
            <person name="Mosher R.A."/>
            <person name="Mueller C.A."/>
            <person name="Pfiffner J."/>
            <person name="Priest M."/>
            <person name="Russ C."/>
            <person name="Smialowska A."/>
            <person name="Swoboda P."/>
            <person name="Sykes S.M."/>
            <person name="Vaughn M."/>
            <person name="Vengrova S."/>
            <person name="Yoder R."/>
            <person name="Zeng Q."/>
            <person name="Allshire R."/>
            <person name="Baulcombe D."/>
            <person name="Birren B.W."/>
            <person name="Brown W."/>
            <person name="Ekwall K."/>
            <person name="Kellis M."/>
            <person name="Leatherwood J."/>
            <person name="Levin H."/>
            <person name="Margalit H."/>
            <person name="Martienssen R."/>
            <person name="Nieduszynski C.A."/>
            <person name="Spatafora J.W."/>
            <person name="Friedman N."/>
            <person name="Dalgaard J.Z."/>
            <person name="Baumann P."/>
            <person name="Niki H."/>
            <person name="Regev A."/>
            <person name="Nusbaum C."/>
        </authorList>
    </citation>
    <scope>NUCLEOTIDE SEQUENCE [LARGE SCALE GENOMIC DNA]</scope>
    <source>
        <strain evidence="11">yFS286</strain>
    </source>
</reference>
<comment type="subunit">
    <text evidence="3">Interacts with ERF2.</text>
</comment>
<evidence type="ECO:0000256" key="5">
    <source>
        <dbReference type="ARBA" id="ARBA00022824"/>
    </source>
</evidence>
<evidence type="ECO:0000256" key="8">
    <source>
        <dbReference type="SAM" id="Phobius"/>
    </source>
</evidence>
<feature type="transmembrane region" description="Helical" evidence="8">
    <location>
        <begin position="47"/>
        <end position="71"/>
    </location>
</feature>
<dbReference type="GO" id="GO:0006612">
    <property type="term" value="P:protein targeting to membrane"/>
    <property type="evidence" value="ECO:0007669"/>
    <property type="project" value="TreeGrafter"/>
</dbReference>
<comment type="subcellular location">
    <subcellularLocation>
        <location evidence="1">Endoplasmic reticulum membrane</location>
        <topology evidence="1">Peripheral membrane protein</topology>
    </subcellularLocation>
</comment>
<dbReference type="InterPro" id="IPR051371">
    <property type="entry name" value="Ras_palmitoyltransferase"/>
</dbReference>
<dbReference type="EMBL" id="KE503208">
    <property type="protein sequence ID" value="EPX71536.1"/>
    <property type="molecule type" value="Genomic_DNA"/>
</dbReference>
<dbReference type="OrthoDB" id="5377273at2759"/>
<keyword evidence="11" id="KW-1185">Reference proteome</keyword>
<keyword evidence="8" id="KW-0812">Transmembrane</keyword>
<dbReference type="GO" id="GO:0031211">
    <property type="term" value="C:endoplasmic reticulum palmitoyltransferase complex"/>
    <property type="evidence" value="ECO:0007669"/>
    <property type="project" value="TreeGrafter"/>
</dbReference>
<dbReference type="GO" id="GO:0005789">
    <property type="term" value="C:endoplasmic reticulum membrane"/>
    <property type="evidence" value="ECO:0007669"/>
    <property type="project" value="UniProtKB-SubCell"/>
</dbReference>
<evidence type="ECO:0000256" key="4">
    <source>
        <dbReference type="ARBA" id="ARBA00018463"/>
    </source>
</evidence>
<evidence type="ECO:0000313" key="10">
    <source>
        <dbReference type="EMBL" id="EPX71536.1"/>
    </source>
</evidence>
<evidence type="ECO:0000256" key="6">
    <source>
        <dbReference type="ARBA" id="ARBA00023136"/>
    </source>
</evidence>
<evidence type="ECO:0000259" key="9">
    <source>
        <dbReference type="Pfam" id="PF10256"/>
    </source>
</evidence>